<dbReference type="OrthoDB" id="8480302at2"/>
<dbReference type="InterPro" id="IPR011322">
    <property type="entry name" value="N-reg_PII-like_a/b"/>
</dbReference>
<gene>
    <name evidence="2" type="ORF">FC093_01050</name>
</gene>
<dbReference type="InterPro" id="IPR018551">
    <property type="entry name" value="DUF2007"/>
</dbReference>
<dbReference type="Pfam" id="PF09413">
    <property type="entry name" value="DUF2007"/>
    <property type="match status" value="1"/>
</dbReference>
<comment type="caution">
    <text evidence="2">The sequence shown here is derived from an EMBL/GenBank/DDBJ whole genome shotgun (WGS) entry which is preliminary data.</text>
</comment>
<keyword evidence="3" id="KW-1185">Reference proteome</keyword>
<protein>
    <submittedName>
        <fullName evidence="2">DUF2007 domain-containing protein</fullName>
    </submittedName>
</protein>
<reference evidence="2 3" key="1">
    <citation type="submission" date="2019-05" db="EMBL/GenBank/DDBJ databases">
        <title>Panacibacter sp. strain 17mud1-8 Genome sequencing and assembly.</title>
        <authorList>
            <person name="Chhetri G."/>
        </authorList>
    </citation>
    <scope>NUCLEOTIDE SEQUENCE [LARGE SCALE GENOMIC DNA]</scope>
    <source>
        <strain evidence="2 3">17mud1-8</strain>
    </source>
</reference>
<organism evidence="2 3">
    <name type="scientific">Ilyomonas limi</name>
    <dbReference type="NCBI Taxonomy" id="2575867"/>
    <lineage>
        <taxon>Bacteria</taxon>
        <taxon>Pseudomonadati</taxon>
        <taxon>Bacteroidota</taxon>
        <taxon>Chitinophagia</taxon>
        <taxon>Chitinophagales</taxon>
        <taxon>Chitinophagaceae</taxon>
        <taxon>Ilyomonas</taxon>
    </lineage>
</organism>
<sequence length="146" mass="16206">MSNMEFIPVQSFNNYVEAHIAMGNLQQQHINCWLKDEYTVTIDPILANAVGGIKLMVAKVQVPRAVEILKQAAGNKHPHYACPHCSSHEIQMVDIPQKETNLFAVLINKLFGNKTKAAEQIWHCFACGNNCKQPVEISSGAMEDAS</sequence>
<proteinExistence type="predicted"/>
<dbReference type="AlphaFoldDB" id="A0A4U3L985"/>
<dbReference type="Proteomes" id="UP000305848">
    <property type="component" value="Unassembled WGS sequence"/>
</dbReference>
<dbReference type="EMBL" id="SZQL01000001">
    <property type="protein sequence ID" value="TKK71642.1"/>
    <property type="molecule type" value="Genomic_DNA"/>
</dbReference>
<feature type="domain" description="DUF2007" evidence="1">
    <location>
        <begin position="10"/>
        <end position="72"/>
    </location>
</feature>
<evidence type="ECO:0000313" key="2">
    <source>
        <dbReference type="EMBL" id="TKK71642.1"/>
    </source>
</evidence>
<evidence type="ECO:0000259" key="1">
    <source>
        <dbReference type="Pfam" id="PF09413"/>
    </source>
</evidence>
<name>A0A4U3L985_9BACT</name>
<dbReference type="Gene3D" id="3.30.70.790">
    <property type="entry name" value="UreE, C-terminal domain"/>
    <property type="match status" value="1"/>
</dbReference>
<dbReference type="SUPFAM" id="SSF54913">
    <property type="entry name" value="GlnB-like"/>
    <property type="match status" value="1"/>
</dbReference>
<accession>A0A4U3L985</accession>
<evidence type="ECO:0000313" key="3">
    <source>
        <dbReference type="Proteomes" id="UP000305848"/>
    </source>
</evidence>